<reference evidence="1" key="1">
    <citation type="submission" date="2020-11" db="EMBL/GenBank/DDBJ databases">
        <title>Adaptations for nitrogen fixation in a non-lichenized fungal sporocarp promotes dispersal by wood-feeding termites.</title>
        <authorList>
            <consortium name="DOE Joint Genome Institute"/>
            <person name="Koch R.A."/>
            <person name="Yoon G."/>
            <person name="Arayal U."/>
            <person name="Lail K."/>
            <person name="Amirebrahimi M."/>
            <person name="Labutti K."/>
            <person name="Lipzen A."/>
            <person name="Riley R."/>
            <person name="Barry K."/>
            <person name="Henrissat B."/>
            <person name="Grigoriev I.V."/>
            <person name="Herr J.R."/>
            <person name="Aime M.C."/>
        </authorList>
    </citation>
    <scope>NUCLEOTIDE SEQUENCE</scope>
    <source>
        <strain evidence="1">MCA 3950</strain>
    </source>
</reference>
<comment type="caution">
    <text evidence="1">The sequence shown here is derived from an EMBL/GenBank/DDBJ whole genome shotgun (WGS) entry which is preliminary data.</text>
</comment>
<accession>A0A9P8AXA1</accession>
<dbReference type="EMBL" id="MU250525">
    <property type="protein sequence ID" value="KAG7451549.1"/>
    <property type="molecule type" value="Genomic_DNA"/>
</dbReference>
<gene>
    <name evidence="1" type="ORF">BT62DRAFT_916528</name>
</gene>
<sequence>MLVLFLLLGQSLLIELFSLLFLLKLIQSAIDSIAVRIILYFFILSSNIIETNCSRGSNWLEFFFLSTSFICATRPGFGYGFRHGLEEGSDRGRDILEGEVYASRLESVAKYTTTNLLVVLGVAISQETITDYADQACSIVLGTSIDALTKHK</sequence>
<protein>
    <submittedName>
        <fullName evidence="1">Uncharacterized protein</fullName>
    </submittedName>
</protein>
<dbReference type="AlphaFoldDB" id="A0A9P8AXA1"/>
<dbReference type="GeneID" id="66106295"/>
<evidence type="ECO:0000313" key="2">
    <source>
        <dbReference type="Proteomes" id="UP000812287"/>
    </source>
</evidence>
<dbReference type="Proteomes" id="UP000812287">
    <property type="component" value="Unassembled WGS sequence"/>
</dbReference>
<dbReference type="RefSeq" id="XP_043045049.1">
    <property type="nucleotide sequence ID" value="XM_043183998.1"/>
</dbReference>
<organism evidence="1 2">
    <name type="scientific">Guyanagaster necrorhizus</name>
    <dbReference type="NCBI Taxonomy" id="856835"/>
    <lineage>
        <taxon>Eukaryota</taxon>
        <taxon>Fungi</taxon>
        <taxon>Dikarya</taxon>
        <taxon>Basidiomycota</taxon>
        <taxon>Agaricomycotina</taxon>
        <taxon>Agaricomycetes</taxon>
        <taxon>Agaricomycetidae</taxon>
        <taxon>Agaricales</taxon>
        <taxon>Marasmiineae</taxon>
        <taxon>Physalacriaceae</taxon>
        <taxon>Guyanagaster</taxon>
    </lineage>
</organism>
<name>A0A9P8AXA1_9AGAR</name>
<keyword evidence="2" id="KW-1185">Reference proteome</keyword>
<proteinExistence type="predicted"/>
<evidence type="ECO:0000313" key="1">
    <source>
        <dbReference type="EMBL" id="KAG7451549.1"/>
    </source>
</evidence>